<dbReference type="EMBL" id="JAOAOG010000233">
    <property type="protein sequence ID" value="KAJ6238310.1"/>
    <property type="molecule type" value="Genomic_DNA"/>
</dbReference>
<evidence type="ECO:0000313" key="6">
    <source>
        <dbReference type="Proteomes" id="UP001146793"/>
    </source>
</evidence>
<protein>
    <submittedName>
        <fullName evidence="3">Snare-associated protein snapin</fullName>
    </submittedName>
</protein>
<proteinExistence type="predicted"/>
<evidence type="ECO:0000313" key="7">
    <source>
        <dbReference type="Proteomes" id="UP001150062"/>
    </source>
</evidence>
<feature type="compositionally biased region" description="Basic residues" evidence="1">
    <location>
        <begin position="114"/>
        <end position="128"/>
    </location>
</feature>
<sequence length="146" mass="17548">MLDPIDFETGLKDLFIPIIQVATQKVQDVYQTQDSLFQRIEQLYLNLEKIQMINSAGTDELQMYSKRLREIRVRLYKITKKLIGTNERLDNIYQTIIGPQEKNEETEEPFYLQLKKKHKERHQKRKEKKMKEKNKDKSNTGFSIHF</sequence>
<dbReference type="EMBL" id="JAOAOG010000276">
    <property type="protein sequence ID" value="KAJ6233520.1"/>
    <property type="molecule type" value="Genomic_DNA"/>
</dbReference>
<dbReference type="InterPro" id="IPR028119">
    <property type="entry name" value="Snapin/Pallidin/Snn1"/>
</dbReference>
<evidence type="ECO:0000256" key="1">
    <source>
        <dbReference type="SAM" id="MobiDB-lite"/>
    </source>
</evidence>
<reference evidence="3" key="2">
    <citation type="submission" date="2022-08" db="EMBL/GenBank/DDBJ databases">
        <title>Novel sulphate-reducing endosymbionts in the free-living metamonad Anaeramoeba.</title>
        <authorList>
            <person name="Jerlstrom-Hultqvist J."/>
            <person name="Cepicka I."/>
            <person name="Gallot-Lavallee L."/>
            <person name="Salas-Leiva D."/>
            <person name="Curtis B.A."/>
            <person name="Zahonova K."/>
            <person name="Pipaliya S."/>
            <person name="Dacks J."/>
            <person name="Roger A.J."/>
        </authorList>
    </citation>
    <scope>NUCLEOTIDE SEQUENCE</scope>
    <source>
        <strain evidence="3">Busselton2</strain>
    </source>
</reference>
<evidence type="ECO:0000313" key="2">
    <source>
        <dbReference type="EMBL" id="KAJ3435876.1"/>
    </source>
</evidence>
<reference evidence="4" key="1">
    <citation type="submission" date="2022-08" db="EMBL/GenBank/DDBJ databases">
        <title>Novel sulfate-reducing endosymbionts in the free-living metamonad Anaeramoeba.</title>
        <authorList>
            <person name="Jerlstrom-Hultqvist J."/>
            <person name="Cepicka I."/>
            <person name="Gallot-Lavallee L."/>
            <person name="Salas-Leiva D."/>
            <person name="Curtis B.A."/>
            <person name="Zahonova K."/>
            <person name="Pipaliya S."/>
            <person name="Dacks J."/>
            <person name="Roger A.J."/>
        </authorList>
    </citation>
    <scope>NUCLEOTIDE SEQUENCE</scope>
    <source>
        <strain evidence="4">Schooner1</strain>
    </source>
</reference>
<dbReference type="Proteomes" id="UP001150062">
    <property type="component" value="Unassembled WGS sequence"/>
</dbReference>
<feature type="compositionally biased region" description="Basic and acidic residues" evidence="1">
    <location>
        <begin position="129"/>
        <end position="138"/>
    </location>
</feature>
<gene>
    <name evidence="3" type="ORF">M0812_16769</name>
    <name evidence="2" type="ORF">M0812_17916</name>
    <name evidence="5" type="ORF">M0813_26280</name>
    <name evidence="4" type="ORF">M0813_29827</name>
</gene>
<comment type="caution">
    <text evidence="3">The sequence shown here is derived from an EMBL/GenBank/DDBJ whole genome shotgun (WGS) entry which is preliminary data.</text>
</comment>
<dbReference type="Pfam" id="PF14712">
    <property type="entry name" value="Snapin_Pallidin"/>
    <property type="match status" value="1"/>
</dbReference>
<name>A0AAV7ZC41_9EUKA</name>
<keyword evidence="7" id="KW-1185">Reference proteome</keyword>
<accession>A0AAV7ZC41</accession>
<dbReference type="Proteomes" id="UP001146793">
    <property type="component" value="Unassembled WGS sequence"/>
</dbReference>
<evidence type="ECO:0000313" key="4">
    <source>
        <dbReference type="EMBL" id="KAJ6233520.1"/>
    </source>
</evidence>
<dbReference type="EMBL" id="JANTQA010000036">
    <property type="protein sequence ID" value="KAJ3435876.1"/>
    <property type="molecule type" value="Genomic_DNA"/>
</dbReference>
<evidence type="ECO:0000313" key="3">
    <source>
        <dbReference type="EMBL" id="KAJ3437605.1"/>
    </source>
</evidence>
<organism evidence="3 6">
    <name type="scientific">Anaeramoeba flamelloides</name>
    <dbReference type="NCBI Taxonomy" id="1746091"/>
    <lineage>
        <taxon>Eukaryota</taxon>
        <taxon>Metamonada</taxon>
        <taxon>Anaeramoebidae</taxon>
        <taxon>Anaeramoeba</taxon>
    </lineage>
</organism>
<evidence type="ECO:0000313" key="5">
    <source>
        <dbReference type="EMBL" id="KAJ6238310.1"/>
    </source>
</evidence>
<feature type="region of interest" description="Disordered" evidence="1">
    <location>
        <begin position="103"/>
        <end position="146"/>
    </location>
</feature>
<dbReference type="EMBL" id="JANTQA010000033">
    <property type="protein sequence ID" value="KAJ3437605.1"/>
    <property type="molecule type" value="Genomic_DNA"/>
</dbReference>
<dbReference type="AlphaFoldDB" id="A0AAV7ZC41"/>